<dbReference type="InterPro" id="IPR038070">
    <property type="entry name" value="Rv2632c-like_sf"/>
</dbReference>
<dbReference type="SUPFAM" id="SSF143212">
    <property type="entry name" value="Rv2632c-like"/>
    <property type="match status" value="1"/>
</dbReference>
<sequence>MHTKTWHLNVDLFEQDDSTRAVVVLRTDAGTELRDVGKARRRPGDRDVPEIGDELAVCRALFGLAHQLLDASIGDIEANDPAGGRATVRSE</sequence>
<gene>
    <name evidence="1" type="ORF">FHU40_003591</name>
</gene>
<accession>A0A7W4Z2A0</accession>
<comment type="caution">
    <text evidence="1">The sequence shown here is derived from an EMBL/GenBank/DDBJ whole genome shotgun (WGS) entry which is preliminary data.</text>
</comment>
<dbReference type="Gene3D" id="3.30.160.240">
    <property type="entry name" value="Rv1738"/>
    <property type="match status" value="1"/>
</dbReference>
<evidence type="ECO:0000313" key="1">
    <source>
        <dbReference type="EMBL" id="MBB3043773.1"/>
    </source>
</evidence>
<dbReference type="Pfam" id="PF08962">
    <property type="entry name" value="Rv2632c-like"/>
    <property type="match status" value="1"/>
</dbReference>
<evidence type="ECO:0000313" key="2">
    <source>
        <dbReference type="Proteomes" id="UP000589626"/>
    </source>
</evidence>
<keyword evidence="2" id="KW-1185">Reference proteome</keyword>
<organism evidence="1 2">
    <name type="scientific">Nocardioides soli</name>
    <dbReference type="NCBI Taxonomy" id="1036020"/>
    <lineage>
        <taxon>Bacteria</taxon>
        <taxon>Bacillati</taxon>
        <taxon>Actinomycetota</taxon>
        <taxon>Actinomycetes</taxon>
        <taxon>Propionibacteriales</taxon>
        <taxon>Nocardioidaceae</taxon>
        <taxon>Nocardioides</taxon>
    </lineage>
</organism>
<dbReference type="Proteomes" id="UP000589626">
    <property type="component" value="Unassembled WGS sequence"/>
</dbReference>
<protein>
    <recommendedName>
        <fullName evidence="3">DUF1876 domain-containing protein</fullName>
    </recommendedName>
</protein>
<evidence type="ECO:0008006" key="3">
    <source>
        <dbReference type="Google" id="ProtNLM"/>
    </source>
</evidence>
<dbReference type="RefSeq" id="WP_183593548.1">
    <property type="nucleotide sequence ID" value="NZ_JACHWR010000002.1"/>
</dbReference>
<name>A0A7W4Z2A0_9ACTN</name>
<reference evidence="1 2" key="1">
    <citation type="submission" date="2020-08" db="EMBL/GenBank/DDBJ databases">
        <title>Sequencing the genomes of 1000 actinobacteria strains.</title>
        <authorList>
            <person name="Klenk H.-P."/>
        </authorList>
    </citation>
    <scope>NUCLEOTIDE SEQUENCE [LARGE SCALE GENOMIC DNA]</scope>
    <source>
        <strain evidence="1 2">DSM 105498</strain>
    </source>
</reference>
<dbReference type="EMBL" id="JACHWR010000002">
    <property type="protein sequence ID" value="MBB3043773.1"/>
    <property type="molecule type" value="Genomic_DNA"/>
</dbReference>
<proteinExistence type="predicted"/>
<dbReference type="AlphaFoldDB" id="A0A7W4Z2A0"/>
<dbReference type="InterPro" id="IPR015057">
    <property type="entry name" value="Rv2632c-like"/>
</dbReference>